<sequence>MKVKNLSGGQELLCVNVDKVYDWVTSQASVNLPGTTITFPAGVADPCAAGTNILDITAEVTVGAVTEVGDRVNRTFIINGAEVTLQRVTIVKSLSIAVTVSALTALGAQITVTGVPIPATVTESYFLCAPEGTAINVSAYDTESSVSGACVAGVGLVVDIAAVICQSIQVTAPVTIELTADFCAPRENIIAACPAPAIPPQCPVVFPTPLA</sequence>
<protein>
    <submittedName>
        <fullName evidence="1">Uncharacterized protein</fullName>
    </submittedName>
</protein>
<dbReference type="Proteomes" id="UP001178888">
    <property type="component" value="Unassembled WGS sequence"/>
</dbReference>
<accession>A0AA90TWG6</accession>
<comment type="caution">
    <text evidence="1">The sequence shown here is derived from an EMBL/GenBank/DDBJ whole genome shotgun (WGS) entry which is preliminary data.</text>
</comment>
<proteinExistence type="predicted"/>
<reference evidence="1" key="1">
    <citation type="submission" date="2023-08" db="EMBL/GenBank/DDBJ databases">
        <title>Nitrogen cycling bacteria in agricultural field soils.</title>
        <authorList>
            <person name="Jang J."/>
        </authorList>
    </citation>
    <scope>NUCLEOTIDE SEQUENCE</scope>
    <source>
        <strain evidence="1">PS3-36</strain>
    </source>
</reference>
<gene>
    <name evidence="1" type="ORF">RCG21_31420</name>
</gene>
<dbReference type="RefSeq" id="WP_308914387.1">
    <property type="nucleotide sequence ID" value="NZ_JAVGVR010000002.1"/>
</dbReference>
<keyword evidence="2" id="KW-1185">Reference proteome</keyword>
<name>A0AA90TWG6_9BACI</name>
<dbReference type="EMBL" id="JAVGVR010000002">
    <property type="protein sequence ID" value="MDQ6600737.1"/>
    <property type="molecule type" value="Genomic_DNA"/>
</dbReference>
<organism evidence="1 2">
    <name type="scientific">Bacillus salipaludis</name>
    <dbReference type="NCBI Taxonomy" id="2547811"/>
    <lineage>
        <taxon>Bacteria</taxon>
        <taxon>Bacillati</taxon>
        <taxon>Bacillota</taxon>
        <taxon>Bacilli</taxon>
        <taxon>Bacillales</taxon>
        <taxon>Bacillaceae</taxon>
        <taxon>Bacillus</taxon>
    </lineage>
</organism>
<dbReference type="AlphaFoldDB" id="A0AA90TWG6"/>
<evidence type="ECO:0000313" key="1">
    <source>
        <dbReference type="EMBL" id="MDQ6600737.1"/>
    </source>
</evidence>
<evidence type="ECO:0000313" key="2">
    <source>
        <dbReference type="Proteomes" id="UP001178888"/>
    </source>
</evidence>